<dbReference type="Pfam" id="PF08661">
    <property type="entry name" value="Rep_fac-A_3"/>
    <property type="match status" value="1"/>
</dbReference>
<name>A0A376BAL7_9ASCO</name>
<evidence type="ECO:0000256" key="2">
    <source>
        <dbReference type="ARBA" id="ARBA00009761"/>
    </source>
</evidence>
<sequence>MSNASTIITKRIDPSELSLFQGHVVRLICKIVSQPNNGSIVLESPSENGMIRLEQVKIPSEINDRITQERKEAGIKWFEFICRVGDMGDLSLIILDVVSCVLPNNEELSVDGLVCLNKLTKKISDVYG</sequence>
<dbReference type="Gene3D" id="2.40.50.140">
    <property type="entry name" value="Nucleic acid-binding proteins"/>
    <property type="match status" value="1"/>
</dbReference>
<evidence type="ECO:0000313" key="5">
    <source>
        <dbReference type="Proteomes" id="UP000262825"/>
    </source>
</evidence>
<proteinExistence type="inferred from homology"/>
<comment type="subcellular location">
    <subcellularLocation>
        <location evidence="1">Nucleus</location>
    </subcellularLocation>
</comment>
<dbReference type="GO" id="GO:0006281">
    <property type="term" value="P:DNA repair"/>
    <property type="evidence" value="ECO:0007669"/>
    <property type="project" value="InterPro"/>
</dbReference>
<dbReference type="VEuPathDB" id="FungiDB:SCODWIG_03494"/>
<dbReference type="EMBL" id="UFAJ01000862">
    <property type="protein sequence ID" value="SSD61733.1"/>
    <property type="molecule type" value="Genomic_DNA"/>
</dbReference>
<evidence type="ECO:0000256" key="1">
    <source>
        <dbReference type="ARBA" id="ARBA00004123"/>
    </source>
</evidence>
<dbReference type="Proteomes" id="UP000262825">
    <property type="component" value="Unassembled WGS sequence"/>
</dbReference>
<dbReference type="AlphaFoldDB" id="A0A376BAL7"/>
<comment type="similarity">
    <text evidence="2">Belongs to the replication factor A protein 3 family.</text>
</comment>
<dbReference type="GO" id="GO:0031981">
    <property type="term" value="C:nuclear lumen"/>
    <property type="evidence" value="ECO:0007669"/>
    <property type="project" value="UniProtKB-ARBA"/>
</dbReference>
<dbReference type="InterPro" id="IPR013970">
    <property type="entry name" value="Rfa2"/>
</dbReference>
<dbReference type="GO" id="GO:0006310">
    <property type="term" value="P:DNA recombination"/>
    <property type="evidence" value="ECO:0007669"/>
    <property type="project" value="InterPro"/>
</dbReference>
<dbReference type="OrthoDB" id="4040097at2759"/>
<organism evidence="4 5">
    <name type="scientific">Saccharomycodes ludwigii</name>
    <dbReference type="NCBI Taxonomy" id="36035"/>
    <lineage>
        <taxon>Eukaryota</taxon>
        <taxon>Fungi</taxon>
        <taxon>Dikarya</taxon>
        <taxon>Ascomycota</taxon>
        <taxon>Saccharomycotina</taxon>
        <taxon>Saccharomycetes</taxon>
        <taxon>Saccharomycodales</taxon>
        <taxon>Saccharomycodaceae</taxon>
        <taxon>Saccharomycodes</taxon>
    </lineage>
</organism>
<dbReference type="InterPro" id="IPR012340">
    <property type="entry name" value="NA-bd_OB-fold"/>
</dbReference>
<accession>A0A376BAL7</accession>
<keyword evidence="3" id="KW-0539">Nucleus</keyword>
<keyword evidence="5" id="KW-1185">Reference proteome</keyword>
<protein>
    <submittedName>
        <fullName evidence="4">Related to Replication factor A protein 3</fullName>
    </submittedName>
</protein>
<dbReference type="GO" id="GO:0006260">
    <property type="term" value="P:DNA replication"/>
    <property type="evidence" value="ECO:0007669"/>
    <property type="project" value="InterPro"/>
</dbReference>
<dbReference type="GO" id="GO:0003677">
    <property type="term" value="F:DNA binding"/>
    <property type="evidence" value="ECO:0007669"/>
    <property type="project" value="InterPro"/>
</dbReference>
<gene>
    <name evidence="4" type="ORF">SCODWIG_03494</name>
</gene>
<evidence type="ECO:0000313" key="4">
    <source>
        <dbReference type="EMBL" id="SSD61733.1"/>
    </source>
</evidence>
<reference evidence="5" key="1">
    <citation type="submission" date="2018-06" db="EMBL/GenBank/DDBJ databases">
        <authorList>
            <person name="Guldener U."/>
        </authorList>
    </citation>
    <scope>NUCLEOTIDE SEQUENCE [LARGE SCALE GENOMIC DNA]</scope>
    <source>
        <strain evidence="5">UTAD17</strain>
    </source>
</reference>
<evidence type="ECO:0000256" key="3">
    <source>
        <dbReference type="ARBA" id="ARBA00023242"/>
    </source>
</evidence>